<keyword evidence="3" id="KW-1185">Reference proteome</keyword>
<dbReference type="Proteomes" id="UP000199650">
    <property type="component" value="Unassembled WGS sequence"/>
</dbReference>
<dbReference type="AlphaFoldDB" id="A0A1I0P7W8"/>
<evidence type="ECO:0000313" key="2">
    <source>
        <dbReference type="EMBL" id="SEW10440.1"/>
    </source>
</evidence>
<keyword evidence="1" id="KW-0812">Transmembrane</keyword>
<feature type="transmembrane region" description="Helical" evidence="1">
    <location>
        <begin position="45"/>
        <end position="66"/>
    </location>
</feature>
<feature type="transmembrane region" description="Helical" evidence="1">
    <location>
        <begin position="15"/>
        <end position="33"/>
    </location>
</feature>
<protein>
    <submittedName>
        <fullName evidence="2">Uncharacterized protein</fullName>
    </submittedName>
</protein>
<organism evidence="2 3">
    <name type="scientific">Aliiroseovarius sediminilitoris</name>
    <dbReference type="NCBI Taxonomy" id="1173584"/>
    <lineage>
        <taxon>Bacteria</taxon>
        <taxon>Pseudomonadati</taxon>
        <taxon>Pseudomonadota</taxon>
        <taxon>Alphaproteobacteria</taxon>
        <taxon>Rhodobacterales</taxon>
        <taxon>Paracoccaceae</taxon>
        <taxon>Aliiroseovarius</taxon>
    </lineage>
</organism>
<proteinExistence type="predicted"/>
<evidence type="ECO:0000256" key="1">
    <source>
        <dbReference type="SAM" id="Phobius"/>
    </source>
</evidence>
<dbReference type="EMBL" id="FOJB01000001">
    <property type="protein sequence ID" value="SEW10440.1"/>
    <property type="molecule type" value="Genomic_DNA"/>
</dbReference>
<sequence length="74" mass="8318">MHTDPKNNVQREGRLAGLVIAFTGALWLGGTWVGKSLDWSNRTMALVDLLALAGFLFGLVVTYRIWRKRRTDEG</sequence>
<keyword evidence="1" id="KW-0472">Membrane</keyword>
<reference evidence="2 3" key="1">
    <citation type="submission" date="2016-10" db="EMBL/GenBank/DDBJ databases">
        <authorList>
            <person name="de Groot N.N."/>
        </authorList>
    </citation>
    <scope>NUCLEOTIDE SEQUENCE [LARGE SCALE GENOMIC DNA]</scope>
    <source>
        <strain evidence="2 3">DSM 29439</strain>
    </source>
</reference>
<dbReference type="Pfam" id="PF17272">
    <property type="entry name" value="DUF5337"/>
    <property type="match status" value="1"/>
</dbReference>
<evidence type="ECO:0000313" key="3">
    <source>
        <dbReference type="Proteomes" id="UP000199650"/>
    </source>
</evidence>
<gene>
    <name evidence="2" type="ORF">SAMN05444851_1424</name>
</gene>
<dbReference type="OrthoDB" id="7658896at2"/>
<name>A0A1I0P7W8_9RHOB</name>
<keyword evidence="1" id="KW-1133">Transmembrane helix</keyword>
<dbReference type="STRING" id="1173584.SAMN05444851_1424"/>
<dbReference type="InterPro" id="IPR020308">
    <property type="entry name" value="Uncharacterised_Ynq1"/>
</dbReference>
<accession>A0A1I0P7W8</accession>